<dbReference type="EMBL" id="KN825148">
    <property type="protein sequence ID" value="KIK93871.1"/>
    <property type="molecule type" value="Genomic_DNA"/>
</dbReference>
<evidence type="ECO:0000313" key="2">
    <source>
        <dbReference type="Proteomes" id="UP000054538"/>
    </source>
</evidence>
<reference evidence="1 2" key="1">
    <citation type="submission" date="2014-04" db="EMBL/GenBank/DDBJ databases">
        <authorList>
            <consortium name="DOE Joint Genome Institute"/>
            <person name="Kuo A."/>
            <person name="Kohler A."/>
            <person name="Jargeat P."/>
            <person name="Nagy L.G."/>
            <person name="Floudas D."/>
            <person name="Copeland A."/>
            <person name="Barry K.W."/>
            <person name="Cichocki N."/>
            <person name="Veneault-Fourrey C."/>
            <person name="LaButti K."/>
            <person name="Lindquist E.A."/>
            <person name="Lipzen A."/>
            <person name="Lundell T."/>
            <person name="Morin E."/>
            <person name="Murat C."/>
            <person name="Sun H."/>
            <person name="Tunlid A."/>
            <person name="Henrissat B."/>
            <person name="Grigoriev I.V."/>
            <person name="Hibbett D.S."/>
            <person name="Martin F."/>
            <person name="Nordberg H.P."/>
            <person name="Cantor M.N."/>
            <person name="Hua S.X."/>
        </authorList>
    </citation>
    <scope>NUCLEOTIDE SEQUENCE [LARGE SCALE GENOMIC DNA]</scope>
    <source>
        <strain evidence="1 2">Ve08.2h10</strain>
    </source>
</reference>
<dbReference type="Proteomes" id="UP000054538">
    <property type="component" value="Unassembled WGS sequence"/>
</dbReference>
<gene>
    <name evidence="1" type="ORF">PAXRUDRAFT_144078</name>
</gene>
<feature type="non-terminal residue" evidence="1">
    <location>
        <position position="1"/>
    </location>
</feature>
<dbReference type="AlphaFoldDB" id="A0A0D0DW07"/>
<reference evidence="2" key="2">
    <citation type="submission" date="2015-01" db="EMBL/GenBank/DDBJ databases">
        <title>Evolutionary Origins and Diversification of the Mycorrhizal Mutualists.</title>
        <authorList>
            <consortium name="DOE Joint Genome Institute"/>
            <consortium name="Mycorrhizal Genomics Consortium"/>
            <person name="Kohler A."/>
            <person name="Kuo A."/>
            <person name="Nagy L.G."/>
            <person name="Floudas D."/>
            <person name="Copeland A."/>
            <person name="Barry K.W."/>
            <person name="Cichocki N."/>
            <person name="Veneault-Fourrey C."/>
            <person name="LaButti K."/>
            <person name="Lindquist E.A."/>
            <person name="Lipzen A."/>
            <person name="Lundell T."/>
            <person name="Morin E."/>
            <person name="Murat C."/>
            <person name="Riley R."/>
            <person name="Ohm R."/>
            <person name="Sun H."/>
            <person name="Tunlid A."/>
            <person name="Henrissat B."/>
            <person name="Grigoriev I.V."/>
            <person name="Hibbett D.S."/>
            <person name="Martin F."/>
        </authorList>
    </citation>
    <scope>NUCLEOTIDE SEQUENCE [LARGE SCALE GENOMIC DNA]</scope>
    <source>
        <strain evidence="2">Ve08.2h10</strain>
    </source>
</reference>
<organism evidence="1 2">
    <name type="scientific">Paxillus rubicundulus Ve08.2h10</name>
    <dbReference type="NCBI Taxonomy" id="930991"/>
    <lineage>
        <taxon>Eukaryota</taxon>
        <taxon>Fungi</taxon>
        <taxon>Dikarya</taxon>
        <taxon>Basidiomycota</taxon>
        <taxon>Agaricomycotina</taxon>
        <taxon>Agaricomycetes</taxon>
        <taxon>Agaricomycetidae</taxon>
        <taxon>Boletales</taxon>
        <taxon>Paxilineae</taxon>
        <taxon>Paxillaceae</taxon>
        <taxon>Paxillus</taxon>
    </lineage>
</organism>
<proteinExistence type="predicted"/>
<dbReference type="HOGENOM" id="CLU_040082_6_2_1"/>
<feature type="non-terminal residue" evidence="1">
    <location>
        <position position="68"/>
    </location>
</feature>
<protein>
    <submittedName>
        <fullName evidence="1">Uncharacterized protein</fullName>
    </submittedName>
</protein>
<dbReference type="InParanoid" id="A0A0D0DW07"/>
<evidence type="ECO:0000313" key="1">
    <source>
        <dbReference type="EMBL" id="KIK93871.1"/>
    </source>
</evidence>
<name>A0A0D0DW07_9AGAM</name>
<sequence length="68" mass="7649">CVTGLSSHHIRETFQYSPNTMTNGAKKNYRCFKSMLVSFSLDTFYTSQIKFPTATTPVVGIILDDPQL</sequence>
<accession>A0A0D0DW07</accession>
<keyword evidence="2" id="KW-1185">Reference proteome</keyword>